<dbReference type="SUPFAM" id="SSF55874">
    <property type="entry name" value="ATPase domain of HSP90 chaperone/DNA topoisomerase II/histidine kinase"/>
    <property type="match status" value="1"/>
</dbReference>
<dbReference type="InterPro" id="IPR036890">
    <property type="entry name" value="HATPase_C_sf"/>
</dbReference>
<dbReference type="PROSITE" id="PS50109">
    <property type="entry name" value="HIS_KIN"/>
    <property type="match status" value="1"/>
</dbReference>
<feature type="domain" description="Histidine kinase" evidence="10">
    <location>
        <begin position="282"/>
        <end position="437"/>
    </location>
</feature>
<protein>
    <recommendedName>
        <fullName evidence="2">histidine kinase</fullName>
        <ecNumber evidence="2">2.7.13.3</ecNumber>
    </recommendedName>
</protein>
<accession>A0A1M6WZZ5</accession>
<dbReference type="STRING" id="1054996.SAMN05444414_103202"/>
<dbReference type="EC" id="2.7.13.3" evidence="2"/>
<keyword evidence="12" id="KW-1185">Reference proteome</keyword>
<dbReference type="GO" id="GO:0005524">
    <property type="term" value="F:ATP binding"/>
    <property type="evidence" value="ECO:0007669"/>
    <property type="project" value="UniProtKB-KW"/>
</dbReference>
<evidence type="ECO:0000256" key="6">
    <source>
        <dbReference type="ARBA" id="ARBA00022777"/>
    </source>
</evidence>
<dbReference type="InterPro" id="IPR050482">
    <property type="entry name" value="Sensor_HK_TwoCompSys"/>
</dbReference>
<keyword evidence="6 11" id="KW-0418">Kinase</keyword>
<dbReference type="RefSeq" id="WP_170865022.1">
    <property type="nucleotide sequence ID" value="NZ_FRBN01000003.1"/>
</dbReference>
<reference evidence="12" key="1">
    <citation type="submission" date="2016-11" db="EMBL/GenBank/DDBJ databases">
        <authorList>
            <person name="Varghese N."/>
            <person name="Submissions S."/>
        </authorList>
    </citation>
    <scope>NUCLEOTIDE SEQUENCE [LARGE SCALE GENOMIC DNA]</scope>
    <source>
        <strain evidence="12">DSM 29327</strain>
    </source>
</reference>
<gene>
    <name evidence="11" type="ORF">SAMN05444414_103202</name>
</gene>
<dbReference type="AlphaFoldDB" id="A0A1M6WZZ5"/>
<dbReference type="InterPro" id="IPR003594">
    <property type="entry name" value="HATPase_dom"/>
</dbReference>
<evidence type="ECO:0000256" key="3">
    <source>
        <dbReference type="ARBA" id="ARBA00022553"/>
    </source>
</evidence>
<keyword evidence="9" id="KW-1133">Transmembrane helix</keyword>
<dbReference type="Proteomes" id="UP000184191">
    <property type="component" value="Unassembled WGS sequence"/>
</dbReference>
<comment type="catalytic activity">
    <reaction evidence="1">
        <text>ATP + protein L-histidine = ADP + protein N-phospho-L-histidine.</text>
        <dbReference type="EC" id="2.7.13.3"/>
    </reaction>
</comment>
<keyword evidence="5" id="KW-0547">Nucleotide-binding</keyword>
<dbReference type="GO" id="GO:0000155">
    <property type="term" value="F:phosphorelay sensor kinase activity"/>
    <property type="evidence" value="ECO:0007669"/>
    <property type="project" value="InterPro"/>
</dbReference>
<evidence type="ECO:0000256" key="9">
    <source>
        <dbReference type="SAM" id="Phobius"/>
    </source>
</evidence>
<evidence type="ECO:0000313" key="11">
    <source>
        <dbReference type="EMBL" id="SHK99159.1"/>
    </source>
</evidence>
<dbReference type="Pfam" id="PF07730">
    <property type="entry name" value="HisKA_3"/>
    <property type="match status" value="1"/>
</dbReference>
<evidence type="ECO:0000256" key="8">
    <source>
        <dbReference type="ARBA" id="ARBA00023012"/>
    </source>
</evidence>
<dbReference type="Gene3D" id="3.30.565.10">
    <property type="entry name" value="Histidine kinase-like ATPase, C-terminal domain"/>
    <property type="match status" value="1"/>
</dbReference>
<dbReference type="EMBL" id="FRBN01000003">
    <property type="protein sequence ID" value="SHK99159.1"/>
    <property type="molecule type" value="Genomic_DNA"/>
</dbReference>
<evidence type="ECO:0000259" key="10">
    <source>
        <dbReference type="PROSITE" id="PS50109"/>
    </source>
</evidence>
<evidence type="ECO:0000256" key="5">
    <source>
        <dbReference type="ARBA" id="ARBA00022741"/>
    </source>
</evidence>
<evidence type="ECO:0000256" key="1">
    <source>
        <dbReference type="ARBA" id="ARBA00000085"/>
    </source>
</evidence>
<dbReference type="CDD" id="cd16917">
    <property type="entry name" value="HATPase_UhpB-NarQ-NarX-like"/>
    <property type="match status" value="1"/>
</dbReference>
<evidence type="ECO:0000313" key="12">
    <source>
        <dbReference type="Proteomes" id="UP000184191"/>
    </source>
</evidence>
<dbReference type="GO" id="GO:0016020">
    <property type="term" value="C:membrane"/>
    <property type="evidence" value="ECO:0007669"/>
    <property type="project" value="InterPro"/>
</dbReference>
<keyword evidence="4" id="KW-0808">Transferase</keyword>
<feature type="transmembrane region" description="Helical" evidence="9">
    <location>
        <begin position="166"/>
        <end position="189"/>
    </location>
</feature>
<evidence type="ECO:0000256" key="7">
    <source>
        <dbReference type="ARBA" id="ARBA00022840"/>
    </source>
</evidence>
<dbReference type="PANTHER" id="PTHR24421">
    <property type="entry name" value="NITRATE/NITRITE SENSOR PROTEIN NARX-RELATED"/>
    <property type="match status" value="1"/>
</dbReference>
<name>A0A1M6WZZ5_9RHOB</name>
<keyword evidence="3" id="KW-0597">Phosphoprotein</keyword>
<keyword evidence="8" id="KW-0902">Two-component regulatory system</keyword>
<sequence length="438" mass="47100">MLVAMLFVGNWVSKRIEDAVVQNWASTVALYMDSFISPVSQELVEEEELSEIAQRALSEIFGGTAVGARVVSVKIWKKGGLVAYASDEGLIGQVFEPSEELIRAWSGEISAAFGDLDDAESRREAALGFPLLEVYSPITEPWTGNIIGVAEFYERADGLKQALRHALLSSWLVVGLSFFVSGALLYGIVRAGGSTIEHQKELLVAQLDQSQKMAAQNANLKQRVVEASGRATAQADRALRQLGSELHDGAAQYVALAALRLDSVLPKSRRGTKDAEDIRHALNTALNEMRSLSRGLAVPDLDNLDIHSIIARAIDDHNRHNDQNVALPVGTGPLPNLGYTSKLCVFRFVQECLANTQKHAANAIVEVSSHVTADHLIVAVADNGPGFDPETALVLREDGGQGLMGLIDRAESIGGAIDIRSTLNLGATLILSLPLQKG</sequence>
<keyword evidence="9" id="KW-0472">Membrane</keyword>
<dbReference type="InterPro" id="IPR011712">
    <property type="entry name" value="Sig_transdc_His_kin_sub3_dim/P"/>
</dbReference>
<keyword evidence="7" id="KW-0067">ATP-binding</keyword>
<dbReference type="PANTHER" id="PTHR24421:SF10">
    <property type="entry name" value="NITRATE_NITRITE SENSOR PROTEIN NARQ"/>
    <property type="match status" value="1"/>
</dbReference>
<dbReference type="InterPro" id="IPR005467">
    <property type="entry name" value="His_kinase_dom"/>
</dbReference>
<proteinExistence type="predicted"/>
<dbReference type="Pfam" id="PF02518">
    <property type="entry name" value="HATPase_c"/>
    <property type="match status" value="1"/>
</dbReference>
<evidence type="ECO:0000256" key="4">
    <source>
        <dbReference type="ARBA" id="ARBA00022679"/>
    </source>
</evidence>
<dbReference type="GO" id="GO:0046983">
    <property type="term" value="F:protein dimerization activity"/>
    <property type="evidence" value="ECO:0007669"/>
    <property type="project" value="InterPro"/>
</dbReference>
<evidence type="ECO:0000256" key="2">
    <source>
        <dbReference type="ARBA" id="ARBA00012438"/>
    </source>
</evidence>
<keyword evidence="9" id="KW-0812">Transmembrane</keyword>
<organism evidence="11 12">
    <name type="scientific">Roseovarius marisflavi</name>
    <dbReference type="NCBI Taxonomy" id="1054996"/>
    <lineage>
        <taxon>Bacteria</taxon>
        <taxon>Pseudomonadati</taxon>
        <taxon>Pseudomonadota</taxon>
        <taxon>Alphaproteobacteria</taxon>
        <taxon>Rhodobacterales</taxon>
        <taxon>Roseobacteraceae</taxon>
        <taxon>Roseovarius</taxon>
    </lineage>
</organism>